<comment type="caution">
    <text evidence="1">The sequence shown here is derived from an EMBL/GenBank/DDBJ whole genome shotgun (WGS) entry which is preliminary data.</text>
</comment>
<dbReference type="InterPro" id="IPR023198">
    <property type="entry name" value="PGP-like_dom2"/>
</dbReference>
<dbReference type="Pfam" id="PF00702">
    <property type="entry name" value="Hydrolase"/>
    <property type="match status" value="1"/>
</dbReference>
<dbReference type="SFLD" id="SFLDS00003">
    <property type="entry name" value="Haloacid_Dehalogenase"/>
    <property type="match status" value="1"/>
</dbReference>
<proteinExistence type="predicted"/>
<organism evidence="1 2">
    <name type="scientific">Roseomonas acroporae</name>
    <dbReference type="NCBI Taxonomy" id="2937791"/>
    <lineage>
        <taxon>Bacteria</taxon>
        <taxon>Pseudomonadati</taxon>
        <taxon>Pseudomonadota</taxon>
        <taxon>Alphaproteobacteria</taxon>
        <taxon>Acetobacterales</taxon>
        <taxon>Roseomonadaceae</taxon>
        <taxon>Roseomonas</taxon>
    </lineage>
</organism>
<dbReference type="NCBIfam" id="TIGR01509">
    <property type="entry name" value="HAD-SF-IA-v3"/>
    <property type="match status" value="1"/>
</dbReference>
<sequence>MPDDDLLPPGTRGLIFDCDGTLVDTPPVYAAAWAAGFRLSGREMARDWYMRRAGLSESTLLDAFEAEHGVALDRAAVVARMRAAFLAGLGRLAEIATVTAIVRGQRGRLPMAVASGGSREIVAATLRATGLAPLFDAVVTFDDVGRAKPDPALFQEAARRLGVPPAGCVVFEDSAEGLEAARRAGMRPVDVAILRGSTPPGRG</sequence>
<keyword evidence="2" id="KW-1185">Reference proteome</keyword>
<dbReference type="PANTHER" id="PTHR43481:SF4">
    <property type="entry name" value="GLYCEROL-1-PHOSPHATE PHOSPHOHYDROLASE 1-RELATED"/>
    <property type="match status" value="1"/>
</dbReference>
<dbReference type="InterPro" id="IPR006439">
    <property type="entry name" value="HAD-SF_hydro_IA"/>
</dbReference>
<name>A0A9X1Y2L0_9PROT</name>
<dbReference type="Gene3D" id="3.40.50.1000">
    <property type="entry name" value="HAD superfamily/HAD-like"/>
    <property type="match status" value="1"/>
</dbReference>
<evidence type="ECO:0000313" key="2">
    <source>
        <dbReference type="Proteomes" id="UP001139516"/>
    </source>
</evidence>
<reference evidence="1" key="1">
    <citation type="submission" date="2022-04" db="EMBL/GenBank/DDBJ databases">
        <title>Roseomonas acroporae sp. nov., isolated from coral Acropora digitifera.</title>
        <authorList>
            <person name="Sun H."/>
        </authorList>
    </citation>
    <scope>NUCLEOTIDE SEQUENCE</scope>
    <source>
        <strain evidence="1">NAR14</strain>
    </source>
</reference>
<dbReference type="Gene3D" id="1.10.150.240">
    <property type="entry name" value="Putative phosphatase, domain 2"/>
    <property type="match status" value="1"/>
</dbReference>
<gene>
    <name evidence="1" type="ORF">M0638_00115</name>
</gene>
<dbReference type="InterPro" id="IPR023214">
    <property type="entry name" value="HAD_sf"/>
</dbReference>
<dbReference type="GO" id="GO:0050308">
    <property type="term" value="F:sugar-phosphatase activity"/>
    <property type="evidence" value="ECO:0007669"/>
    <property type="project" value="TreeGrafter"/>
</dbReference>
<dbReference type="RefSeq" id="WP_248664911.1">
    <property type="nucleotide sequence ID" value="NZ_JALPRX010000001.1"/>
</dbReference>
<protein>
    <submittedName>
        <fullName evidence="1">HAD family phosphatase</fullName>
    </submittedName>
</protein>
<dbReference type="CDD" id="cd07505">
    <property type="entry name" value="HAD_BPGM-like"/>
    <property type="match status" value="1"/>
</dbReference>
<dbReference type="InterPro" id="IPR036412">
    <property type="entry name" value="HAD-like_sf"/>
</dbReference>
<evidence type="ECO:0000313" key="1">
    <source>
        <dbReference type="EMBL" id="MCK8782784.1"/>
    </source>
</evidence>
<dbReference type="EMBL" id="JALPRX010000001">
    <property type="protein sequence ID" value="MCK8782784.1"/>
    <property type="molecule type" value="Genomic_DNA"/>
</dbReference>
<dbReference type="Proteomes" id="UP001139516">
    <property type="component" value="Unassembled WGS sequence"/>
</dbReference>
<dbReference type="SFLD" id="SFLDG01129">
    <property type="entry name" value="C1.5:_HAD__Beta-PGM__Phosphata"/>
    <property type="match status" value="1"/>
</dbReference>
<dbReference type="AlphaFoldDB" id="A0A9X1Y2L0"/>
<dbReference type="PRINTS" id="PR00413">
    <property type="entry name" value="HADHALOGNASE"/>
</dbReference>
<dbReference type="InterPro" id="IPR051806">
    <property type="entry name" value="HAD-like_SPP"/>
</dbReference>
<dbReference type="PANTHER" id="PTHR43481">
    <property type="entry name" value="FRUCTOSE-1-PHOSPHATE PHOSPHATASE"/>
    <property type="match status" value="1"/>
</dbReference>
<dbReference type="SUPFAM" id="SSF56784">
    <property type="entry name" value="HAD-like"/>
    <property type="match status" value="1"/>
</dbReference>
<accession>A0A9X1Y2L0</accession>